<feature type="compositionally biased region" description="Polar residues" evidence="1">
    <location>
        <begin position="410"/>
        <end position="420"/>
    </location>
</feature>
<keyword evidence="3" id="KW-1185">Reference proteome</keyword>
<feature type="compositionally biased region" description="Low complexity" evidence="1">
    <location>
        <begin position="442"/>
        <end position="451"/>
    </location>
</feature>
<dbReference type="Proteomes" id="UP000198341">
    <property type="component" value="Chromosome 12"/>
</dbReference>
<dbReference type="GeneID" id="19012678"/>
<dbReference type="KEGG" id="bpg:Bathy12g00440"/>
<dbReference type="RefSeq" id="XP_007510036.1">
    <property type="nucleotide sequence ID" value="XM_007509974.1"/>
</dbReference>
<evidence type="ECO:0000313" key="3">
    <source>
        <dbReference type="Proteomes" id="UP000198341"/>
    </source>
</evidence>
<protein>
    <submittedName>
        <fullName evidence="2">Uncharacterized protein</fullName>
    </submittedName>
</protein>
<evidence type="ECO:0000313" key="2">
    <source>
        <dbReference type="EMBL" id="CCO19151.1"/>
    </source>
</evidence>
<dbReference type="EMBL" id="FO082267">
    <property type="protein sequence ID" value="CCO19151.1"/>
    <property type="molecule type" value="Genomic_DNA"/>
</dbReference>
<feature type="region of interest" description="Disordered" evidence="1">
    <location>
        <begin position="357"/>
        <end position="472"/>
    </location>
</feature>
<organism evidence="2 3">
    <name type="scientific">Bathycoccus prasinos</name>
    <dbReference type="NCBI Taxonomy" id="41875"/>
    <lineage>
        <taxon>Eukaryota</taxon>
        <taxon>Viridiplantae</taxon>
        <taxon>Chlorophyta</taxon>
        <taxon>Mamiellophyceae</taxon>
        <taxon>Mamiellales</taxon>
        <taxon>Bathycoccaceae</taxon>
        <taxon>Bathycoccus</taxon>
    </lineage>
</organism>
<feature type="compositionally biased region" description="Low complexity" evidence="1">
    <location>
        <begin position="372"/>
        <end position="385"/>
    </location>
</feature>
<reference evidence="2 3" key="1">
    <citation type="submission" date="2011-10" db="EMBL/GenBank/DDBJ databases">
        <authorList>
            <person name="Genoscope - CEA"/>
        </authorList>
    </citation>
    <scope>NUCLEOTIDE SEQUENCE [LARGE SCALE GENOMIC DNA]</scope>
    <source>
        <strain evidence="2 3">RCC 1105</strain>
    </source>
</reference>
<feature type="region of interest" description="Disordered" evidence="1">
    <location>
        <begin position="489"/>
        <end position="543"/>
    </location>
</feature>
<gene>
    <name evidence="2" type="ordered locus">Bathy12g00440</name>
</gene>
<feature type="compositionally biased region" description="Basic and acidic residues" evidence="1">
    <location>
        <begin position="427"/>
        <end position="441"/>
    </location>
</feature>
<sequence>MGVQISWGELFSPMTYVKFTKKINIPRATCFVVSVISGRKCLSRGGGSSSSSGEEGTEESLVTQSLFTAPMIVFMREFLVGTSESRRNALLGVATPVVASVVRLRWMKKLTASEVVRVFVPEKEKNKAKKTSTTKTLLKTGKHVISYKKFIENHCDDKGLVNAFSVLVLAASVMPEDLREMSFLPGGPVVRIFSDRFKFGIDAVQLPKLNMPRVGNFFVFDVYSAQNETLFGGRGQGFRYNLFLTPRYLAFDLPRYAFKQFKQSKLAKAKCIVKSQKFGFELDLIETFNPFTLPQRVFFRASKVVGRVGNAVIAKPAQMAQRQFVRTVLRREPRAPRQLTFFERLQVMLGLADPEQIANEPESPRSSLLPFSKPEAPSSKSASKNGSKRGSKASSKAASGRSTPALAIFGSNNDESTISGTKKNEKKNKNNKTDTKKDSTSYEKASSSASVSKKKTSNDAAAAASSASDLTQLLPRLKSFSEIKEDVDSFFQGTPEEQAARKKTQEEAKKKFEQEQKKKQKELAQKRERELKEQKKKAQEEERLRELAEADGRRMVEVNDSYFNRYVPDVAETLPAFKAPSAVEVPKK</sequence>
<proteinExistence type="predicted"/>
<name>K8EM67_9CHLO</name>
<feature type="compositionally biased region" description="Basic and acidic residues" evidence="1">
    <location>
        <begin position="498"/>
        <end position="543"/>
    </location>
</feature>
<evidence type="ECO:0000256" key="1">
    <source>
        <dbReference type="SAM" id="MobiDB-lite"/>
    </source>
</evidence>
<feature type="compositionally biased region" description="Low complexity" evidence="1">
    <location>
        <begin position="392"/>
        <end position="402"/>
    </location>
</feature>
<accession>K8EM67</accession>
<dbReference type="AlphaFoldDB" id="K8EM67"/>